<gene>
    <name evidence="1" type="ORF">KOR42_20380</name>
</gene>
<dbReference type="EMBL" id="SIHI01000001">
    <property type="protein sequence ID" value="TWT58656.1"/>
    <property type="molecule type" value="Genomic_DNA"/>
</dbReference>
<comment type="caution">
    <text evidence="1">The sequence shown here is derived from an EMBL/GenBank/DDBJ whole genome shotgun (WGS) entry which is preliminary data.</text>
</comment>
<evidence type="ECO:0000313" key="1">
    <source>
        <dbReference type="EMBL" id="TWT58656.1"/>
    </source>
</evidence>
<dbReference type="AlphaFoldDB" id="A0A5C5X6J8"/>
<name>A0A5C5X6J8_9PLAN</name>
<dbReference type="RefSeq" id="WP_146509195.1">
    <property type="nucleotide sequence ID" value="NZ_SIHI01000001.1"/>
</dbReference>
<accession>A0A5C5X6J8</accession>
<keyword evidence="2" id="KW-1185">Reference proteome</keyword>
<organism evidence="1 2">
    <name type="scientific">Thalassoglobus neptunius</name>
    <dbReference type="NCBI Taxonomy" id="1938619"/>
    <lineage>
        <taxon>Bacteria</taxon>
        <taxon>Pseudomonadati</taxon>
        <taxon>Planctomycetota</taxon>
        <taxon>Planctomycetia</taxon>
        <taxon>Planctomycetales</taxon>
        <taxon>Planctomycetaceae</taxon>
        <taxon>Thalassoglobus</taxon>
    </lineage>
</organism>
<reference evidence="1 2" key="1">
    <citation type="submission" date="2019-02" db="EMBL/GenBank/DDBJ databases">
        <title>Deep-cultivation of Planctomycetes and their phenomic and genomic characterization uncovers novel biology.</title>
        <authorList>
            <person name="Wiegand S."/>
            <person name="Jogler M."/>
            <person name="Boedeker C."/>
            <person name="Pinto D."/>
            <person name="Vollmers J."/>
            <person name="Rivas-Marin E."/>
            <person name="Kohn T."/>
            <person name="Peeters S.H."/>
            <person name="Heuer A."/>
            <person name="Rast P."/>
            <person name="Oberbeckmann S."/>
            <person name="Bunk B."/>
            <person name="Jeske O."/>
            <person name="Meyerdierks A."/>
            <person name="Storesund J.E."/>
            <person name="Kallscheuer N."/>
            <person name="Luecker S."/>
            <person name="Lage O.M."/>
            <person name="Pohl T."/>
            <person name="Merkel B.J."/>
            <person name="Hornburger P."/>
            <person name="Mueller R.-W."/>
            <person name="Bruemmer F."/>
            <person name="Labrenz M."/>
            <person name="Spormann A.M."/>
            <person name="Op Den Camp H."/>
            <person name="Overmann J."/>
            <person name="Amann R."/>
            <person name="Jetten M.S.M."/>
            <person name="Mascher T."/>
            <person name="Medema M.H."/>
            <person name="Devos D.P."/>
            <person name="Kaster A.-K."/>
            <person name="Ovreas L."/>
            <person name="Rohde M."/>
            <person name="Galperin M.Y."/>
            <person name="Jogler C."/>
        </authorList>
    </citation>
    <scope>NUCLEOTIDE SEQUENCE [LARGE SCALE GENOMIC DNA]</scope>
    <source>
        <strain evidence="1 2">KOR42</strain>
    </source>
</reference>
<protein>
    <submittedName>
        <fullName evidence="1">Uncharacterized protein</fullName>
    </submittedName>
</protein>
<proteinExistence type="predicted"/>
<sequence>MNLRTIADFTVLLAHRGRQLASPPLTTDLGERLVLANLIDSLTAQWKQNLRTTLSSDSVESETAKRLCEDLLVLEFCLRVTCSEMLSSESLELPGIEHGDHPLWLGPLKSVVEESLLAARQHLSESDHLLILKLQRRLSVWTDQLLATRGSTFWSEHFVHDAARYEQFLQDRNLPESGESAKLREALERAACQMIVPNRVCDSHSPKAEIMSLLKSLSKLVSWDQRSSEDLSTRTRRRIIDQSRCA</sequence>
<evidence type="ECO:0000313" key="2">
    <source>
        <dbReference type="Proteomes" id="UP000317243"/>
    </source>
</evidence>
<dbReference type="Proteomes" id="UP000317243">
    <property type="component" value="Unassembled WGS sequence"/>
</dbReference>